<feature type="compositionally biased region" description="Polar residues" evidence="1">
    <location>
        <begin position="16"/>
        <end position="30"/>
    </location>
</feature>
<feature type="region of interest" description="Disordered" evidence="1">
    <location>
        <begin position="1"/>
        <end position="41"/>
    </location>
</feature>
<gene>
    <name evidence="2" type="ORF">PAPOLLO_LOCUS13795</name>
</gene>
<comment type="caution">
    <text evidence="2">The sequence shown here is derived from an EMBL/GenBank/DDBJ whole genome shotgun (WGS) entry which is preliminary data.</text>
</comment>
<accession>A0A8S3X6N2</accession>
<evidence type="ECO:0000313" key="3">
    <source>
        <dbReference type="Proteomes" id="UP000691718"/>
    </source>
</evidence>
<reference evidence="2" key="1">
    <citation type="submission" date="2021-04" db="EMBL/GenBank/DDBJ databases">
        <authorList>
            <person name="Tunstrom K."/>
        </authorList>
    </citation>
    <scope>NUCLEOTIDE SEQUENCE</scope>
</reference>
<dbReference type="AlphaFoldDB" id="A0A8S3X6N2"/>
<protein>
    <submittedName>
        <fullName evidence="2">(apollo) hypothetical protein</fullName>
    </submittedName>
</protein>
<dbReference type="Proteomes" id="UP000691718">
    <property type="component" value="Unassembled WGS sequence"/>
</dbReference>
<name>A0A8S3X6N2_PARAO</name>
<evidence type="ECO:0000313" key="2">
    <source>
        <dbReference type="EMBL" id="CAG5000804.1"/>
    </source>
</evidence>
<keyword evidence="3" id="KW-1185">Reference proteome</keyword>
<sequence length="255" mass="28278">MASENAAAPPLPPRDPTSTGPKPTRLSTEPTKPKNEPMFSDMDKMGFPGVAPYRRANEFAITTEGFIPLCEKEYDIIASNQPYFAKVVAKSAWVYYCTMSLYARFISIRQEEGDSTYDEDSFANQVLSGNHALPGQIDAYISGFGHVGDTASLHYRLAIPAWPNQQGHFGRISANTHLMYMSMPCPRLCVQRIQADLHITATPGNRDWDLTQDIRPAAGLPTRNLLVWARAATLTNDQVAFLESADVMEDQFPTS</sequence>
<evidence type="ECO:0000256" key="1">
    <source>
        <dbReference type="SAM" id="MobiDB-lite"/>
    </source>
</evidence>
<organism evidence="2 3">
    <name type="scientific">Parnassius apollo</name>
    <name type="common">Apollo butterfly</name>
    <name type="synonym">Papilio apollo</name>
    <dbReference type="NCBI Taxonomy" id="110799"/>
    <lineage>
        <taxon>Eukaryota</taxon>
        <taxon>Metazoa</taxon>
        <taxon>Ecdysozoa</taxon>
        <taxon>Arthropoda</taxon>
        <taxon>Hexapoda</taxon>
        <taxon>Insecta</taxon>
        <taxon>Pterygota</taxon>
        <taxon>Neoptera</taxon>
        <taxon>Endopterygota</taxon>
        <taxon>Lepidoptera</taxon>
        <taxon>Glossata</taxon>
        <taxon>Ditrysia</taxon>
        <taxon>Papilionoidea</taxon>
        <taxon>Papilionidae</taxon>
        <taxon>Parnassiinae</taxon>
        <taxon>Parnassini</taxon>
        <taxon>Parnassius</taxon>
        <taxon>Parnassius</taxon>
    </lineage>
</organism>
<dbReference type="EMBL" id="CAJQZP010000945">
    <property type="protein sequence ID" value="CAG5000804.1"/>
    <property type="molecule type" value="Genomic_DNA"/>
</dbReference>
<dbReference type="OrthoDB" id="7684061at2759"/>
<proteinExistence type="predicted"/>